<dbReference type="SMR" id="A0A7I8WG02"/>
<dbReference type="EMBL" id="CAJFDI010000003">
    <property type="protein sequence ID" value="CAD5223044.1"/>
    <property type="molecule type" value="Genomic_DNA"/>
</dbReference>
<gene>
    <name evidence="1" type="ORF">BXYJ_LOCUS7782</name>
</gene>
<evidence type="ECO:0000313" key="2">
    <source>
        <dbReference type="Proteomes" id="UP000659654"/>
    </source>
</evidence>
<reference evidence="1" key="1">
    <citation type="submission" date="2020-09" db="EMBL/GenBank/DDBJ databases">
        <authorList>
            <person name="Kikuchi T."/>
        </authorList>
    </citation>
    <scope>NUCLEOTIDE SEQUENCE</scope>
    <source>
        <strain evidence="1">Ka4C1</strain>
    </source>
</reference>
<name>A0A7I8WG02_BURXY</name>
<dbReference type="Proteomes" id="UP000582659">
    <property type="component" value="Unassembled WGS sequence"/>
</dbReference>
<dbReference type="Proteomes" id="UP000659654">
    <property type="component" value="Unassembled WGS sequence"/>
</dbReference>
<keyword evidence="2" id="KW-1185">Reference proteome</keyword>
<organism evidence="1 2">
    <name type="scientific">Bursaphelenchus xylophilus</name>
    <name type="common">Pinewood nematode worm</name>
    <name type="synonym">Aphelenchoides xylophilus</name>
    <dbReference type="NCBI Taxonomy" id="6326"/>
    <lineage>
        <taxon>Eukaryota</taxon>
        <taxon>Metazoa</taxon>
        <taxon>Ecdysozoa</taxon>
        <taxon>Nematoda</taxon>
        <taxon>Chromadorea</taxon>
        <taxon>Rhabditida</taxon>
        <taxon>Tylenchina</taxon>
        <taxon>Tylenchomorpha</taxon>
        <taxon>Aphelenchoidea</taxon>
        <taxon>Aphelenchoididae</taxon>
        <taxon>Bursaphelenchus</taxon>
    </lineage>
</organism>
<comment type="caution">
    <text evidence="1">The sequence shown here is derived from an EMBL/GenBank/DDBJ whole genome shotgun (WGS) entry which is preliminary data.</text>
</comment>
<dbReference type="AlphaFoldDB" id="A0A7I8WG02"/>
<accession>A0A7I8WG02</accession>
<protein>
    <submittedName>
        <fullName evidence="1">(pine wood nematode) hypothetical protein</fullName>
    </submittedName>
</protein>
<proteinExistence type="predicted"/>
<evidence type="ECO:0000313" key="1">
    <source>
        <dbReference type="EMBL" id="CAD5223044.1"/>
    </source>
</evidence>
<sequence length="281" mass="30434">MYISHNQPTFSHQYFRIHSKAAKPQNEVYCGLLLLGLLHGPRLPKHPIPSKSFTCNQRLPRLRSRLLAPALSGSGSEPGARAGAGNFGVGSGSRAQKPLLEALVQILNQILEDLHLPTVDPEAVTFPELGVEGDRVKRDLFSGVTGLPPSPLVVIIELLNKILETLNLPTVNPEAVTIPSDAGRVKRDAFEPVTAEPTFDVLLDILNQILECLHLPTINPEEVTVPSEEGGRAKRDIPFGITLPSENPLAELIAKLLEIIAKLESFEFGTGAPLPVTFPSL</sequence>
<dbReference type="EMBL" id="CAJFCV020000003">
    <property type="protein sequence ID" value="CAG9111596.1"/>
    <property type="molecule type" value="Genomic_DNA"/>
</dbReference>